<dbReference type="EMBL" id="AP025523">
    <property type="protein sequence ID" value="BDE07893.1"/>
    <property type="molecule type" value="Genomic_DNA"/>
</dbReference>
<feature type="transmembrane region" description="Helical" evidence="6">
    <location>
        <begin position="260"/>
        <end position="277"/>
    </location>
</feature>
<dbReference type="Pfam" id="PF00892">
    <property type="entry name" value="EamA"/>
    <property type="match status" value="2"/>
</dbReference>
<keyword evidence="3 6" id="KW-0812">Transmembrane</keyword>
<dbReference type="Gene3D" id="1.10.3730.20">
    <property type="match status" value="1"/>
</dbReference>
<organism evidence="8 9">
    <name type="scientific">Vulcanimicrobium alpinum</name>
    <dbReference type="NCBI Taxonomy" id="3016050"/>
    <lineage>
        <taxon>Bacteria</taxon>
        <taxon>Bacillati</taxon>
        <taxon>Vulcanimicrobiota</taxon>
        <taxon>Vulcanimicrobiia</taxon>
        <taxon>Vulcanimicrobiales</taxon>
        <taxon>Vulcanimicrobiaceae</taxon>
        <taxon>Vulcanimicrobium</taxon>
    </lineage>
</organism>
<name>A0AAN1XYU5_UNVUL</name>
<evidence type="ECO:0000256" key="6">
    <source>
        <dbReference type="SAM" id="Phobius"/>
    </source>
</evidence>
<evidence type="ECO:0000256" key="3">
    <source>
        <dbReference type="ARBA" id="ARBA00022692"/>
    </source>
</evidence>
<feature type="transmembrane region" description="Helical" evidence="6">
    <location>
        <begin position="48"/>
        <end position="67"/>
    </location>
</feature>
<protein>
    <submittedName>
        <fullName evidence="8">Drug/metabolite exporter YedA</fullName>
    </submittedName>
</protein>
<sequence>MAQGTIAARRTGLERVDLRLIAALAAVWILWGSTFAAMHLAVSAIPPFAMASIRFTIAGLVLLAVAAARRKLRVTRADLVRAVVTGATLLLFGNGMTAWTVQFLPTGLNSLLLSLAPVWMALIAFAWGGERPSRPAIAGMLLGFAGLALLLQSKSGGAFALWPAIVALLASISWAFGSIYQRRAAPAASLTVATSLQMIAGGILLGLEAALTGEWRHVGAASFTPESLAGLAWLIVCGSLVAYSAYLYTMQAANAALASTYAYVNPLVAVILGMVLFRERFTPAEAIASAIILAGVALMMVPGRRFSRSASHRCDPASASP</sequence>
<dbReference type="GO" id="GO:0016020">
    <property type="term" value="C:membrane"/>
    <property type="evidence" value="ECO:0007669"/>
    <property type="project" value="UniProtKB-SubCell"/>
</dbReference>
<feature type="transmembrane region" description="Helical" evidence="6">
    <location>
        <begin position="20"/>
        <end position="42"/>
    </location>
</feature>
<keyword evidence="4 6" id="KW-1133">Transmembrane helix</keyword>
<dbReference type="PANTHER" id="PTHR32322">
    <property type="entry name" value="INNER MEMBRANE TRANSPORTER"/>
    <property type="match status" value="1"/>
</dbReference>
<feature type="transmembrane region" description="Helical" evidence="6">
    <location>
        <begin position="187"/>
        <end position="207"/>
    </location>
</feature>
<evidence type="ECO:0000313" key="9">
    <source>
        <dbReference type="Proteomes" id="UP001317532"/>
    </source>
</evidence>
<feature type="transmembrane region" description="Helical" evidence="6">
    <location>
        <begin position="111"/>
        <end position="129"/>
    </location>
</feature>
<proteinExistence type="inferred from homology"/>
<evidence type="ECO:0000313" key="8">
    <source>
        <dbReference type="EMBL" id="BDE07893.1"/>
    </source>
</evidence>
<feature type="transmembrane region" description="Helical" evidence="6">
    <location>
        <begin position="227"/>
        <end position="248"/>
    </location>
</feature>
<comment type="subcellular location">
    <subcellularLocation>
        <location evidence="1">Membrane</location>
        <topology evidence="1">Multi-pass membrane protein</topology>
    </subcellularLocation>
</comment>
<keyword evidence="5 6" id="KW-0472">Membrane</keyword>
<dbReference type="InterPro" id="IPR037185">
    <property type="entry name" value="EmrE-like"/>
</dbReference>
<evidence type="ECO:0000256" key="5">
    <source>
        <dbReference type="ARBA" id="ARBA00023136"/>
    </source>
</evidence>
<reference evidence="8 9" key="1">
    <citation type="journal article" date="2022" name="ISME Commun">
        <title>Vulcanimicrobium alpinus gen. nov. sp. nov., the first cultivated representative of the candidate phylum 'Eremiobacterota', is a metabolically versatile aerobic anoxygenic phototroph.</title>
        <authorList>
            <person name="Yabe S."/>
            <person name="Muto K."/>
            <person name="Abe K."/>
            <person name="Yokota A."/>
            <person name="Staudigel H."/>
            <person name="Tebo B.M."/>
        </authorList>
    </citation>
    <scope>NUCLEOTIDE SEQUENCE [LARGE SCALE GENOMIC DNA]</scope>
    <source>
        <strain evidence="8 9">WC8-2</strain>
    </source>
</reference>
<dbReference type="SUPFAM" id="SSF103481">
    <property type="entry name" value="Multidrug resistance efflux transporter EmrE"/>
    <property type="match status" value="2"/>
</dbReference>
<feature type="domain" description="EamA" evidence="7">
    <location>
        <begin position="23"/>
        <end position="151"/>
    </location>
</feature>
<keyword evidence="9" id="KW-1185">Reference proteome</keyword>
<gene>
    <name evidence="8" type="primary">yedA</name>
    <name evidence="8" type="ORF">WPS_31690</name>
</gene>
<accession>A0AAN1XYU5</accession>
<comment type="similarity">
    <text evidence="2">Belongs to the EamA transporter family.</text>
</comment>
<evidence type="ECO:0000256" key="2">
    <source>
        <dbReference type="ARBA" id="ARBA00007362"/>
    </source>
</evidence>
<evidence type="ECO:0000256" key="4">
    <source>
        <dbReference type="ARBA" id="ARBA00022989"/>
    </source>
</evidence>
<evidence type="ECO:0000256" key="1">
    <source>
        <dbReference type="ARBA" id="ARBA00004141"/>
    </source>
</evidence>
<dbReference type="AlphaFoldDB" id="A0AAN1XYU5"/>
<feature type="domain" description="EamA" evidence="7">
    <location>
        <begin position="162"/>
        <end position="300"/>
    </location>
</feature>
<dbReference type="InterPro" id="IPR050638">
    <property type="entry name" value="AA-Vitamin_Transporters"/>
</dbReference>
<dbReference type="InterPro" id="IPR000620">
    <property type="entry name" value="EamA_dom"/>
</dbReference>
<feature type="transmembrane region" description="Helical" evidence="6">
    <location>
        <begin position="283"/>
        <end position="301"/>
    </location>
</feature>
<feature type="transmembrane region" description="Helical" evidence="6">
    <location>
        <begin position="159"/>
        <end position="180"/>
    </location>
</feature>
<feature type="transmembrane region" description="Helical" evidence="6">
    <location>
        <begin position="136"/>
        <end position="153"/>
    </location>
</feature>
<dbReference type="PANTHER" id="PTHR32322:SF2">
    <property type="entry name" value="EAMA DOMAIN-CONTAINING PROTEIN"/>
    <property type="match status" value="1"/>
</dbReference>
<feature type="transmembrane region" description="Helical" evidence="6">
    <location>
        <begin position="79"/>
        <end position="99"/>
    </location>
</feature>
<dbReference type="KEGG" id="vab:WPS_31690"/>
<evidence type="ECO:0000259" key="7">
    <source>
        <dbReference type="Pfam" id="PF00892"/>
    </source>
</evidence>
<dbReference type="Proteomes" id="UP001317532">
    <property type="component" value="Chromosome"/>
</dbReference>
<dbReference type="RefSeq" id="WP_317995455.1">
    <property type="nucleotide sequence ID" value="NZ_AP025523.1"/>
</dbReference>